<keyword evidence="5" id="KW-0804">Transcription</keyword>
<dbReference type="InterPro" id="IPR013324">
    <property type="entry name" value="RNA_pol_sigma_r3/r4-like"/>
</dbReference>
<dbReference type="SUPFAM" id="SSF88659">
    <property type="entry name" value="Sigma3 and sigma4 domains of RNA polymerase sigma factors"/>
    <property type="match status" value="1"/>
</dbReference>
<dbReference type="NCBIfam" id="TIGR02937">
    <property type="entry name" value="sigma70-ECF"/>
    <property type="match status" value="1"/>
</dbReference>
<evidence type="ECO:0000313" key="9">
    <source>
        <dbReference type="Proteomes" id="UP001250214"/>
    </source>
</evidence>
<dbReference type="PANTHER" id="PTHR43133:SF8">
    <property type="entry name" value="RNA POLYMERASE SIGMA FACTOR HI_1459-RELATED"/>
    <property type="match status" value="1"/>
</dbReference>
<comment type="similarity">
    <text evidence="1">Belongs to the sigma-70 factor family. ECF subfamily.</text>
</comment>
<evidence type="ECO:0000256" key="4">
    <source>
        <dbReference type="ARBA" id="ARBA00023125"/>
    </source>
</evidence>
<proteinExistence type="inferred from homology"/>
<name>A0ABU2H6C0_9ACTN</name>
<dbReference type="RefSeq" id="WP_310912409.1">
    <property type="nucleotide sequence ID" value="NZ_JAVLVT010000005.1"/>
</dbReference>
<dbReference type="Proteomes" id="UP001250214">
    <property type="component" value="Unassembled WGS sequence"/>
</dbReference>
<sequence length="209" mass="23045">MDGPTGDGPDPAFLVDRAEANEVTAWDTLVQRYNQAVWNVARGMGLSRNDAADVQQTVWLRLVEHLAHLRDPACVGSWLLTTARNESRRLRAVDARTRPGHRPGPDPQNHQDPERHVVARDQMQMVLRALDTLPDPCPLLLRLSVVTPDLTATELAAATAIPEHRIAAHRRRCLQRLRTRLDASPANPSTDVVHTHPGSAPNPPADPAN</sequence>
<keyword evidence="9" id="KW-1185">Reference proteome</keyword>
<accession>A0ABU2H6C0</accession>
<evidence type="ECO:0000259" key="7">
    <source>
        <dbReference type="Pfam" id="PF04542"/>
    </source>
</evidence>
<keyword evidence="2" id="KW-0805">Transcription regulation</keyword>
<dbReference type="Gene3D" id="1.10.1740.10">
    <property type="match status" value="1"/>
</dbReference>
<reference evidence="9" key="1">
    <citation type="submission" date="2023-07" db="EMBL/GenBank/DDBJ databases">
        <title>Novel species in the genus Lipingzhangella isolated from Sambhar Salt Lake.</title>
        <authorList>
            <person name="Jiya N."/>
            <person name="Kajale S."/>
            <person name="Sharma A."/>
        </authorList>
    </citation>
    <scope>NUCLEOTIDE SEQUENCE [LARGE SCALE GENOMIC DNA]</scope>
    <source>
        <strain evidence="9">LS1_29</strain>
    </source>
</reference>
<organism evidence="8 9">
    <name type="scientific">Lipingzhangella rawalii</name>
    <dbReference type="NCBI Taxonomy" id="2055835"/>
    <lineage>
        <taxon>Bacteria</taxon>
        <taxon>Bacillati</taxon>
        <taxon>Actinomycetota</taxon>
        <taxon>Actinomycetes</taxon>
        <taxon>Streptosporangiales</taxon>
        <taxon>Nocardiopsidaceae</taxon>
        <taxon>Lipingzhangella</taxon>
    </lineage>
</organism>
<protein>
    <submittedName>
        <fullName evidence="8">Sigma-70 family RNA polymerase sigma factor</fullName>
    </submittedName>
</protein>
<comment type="caution">
    <text evidence="8">The sequence shown here is derived from an EMBL/GenBank/DDBJ whole genome shotgun (WGS) entry which is preliminary data.</text>
</comment>
<keyword evidence="4" id="KW-0238">DNA-binding</keyword>
<dbReference type="SUPFAM" id="SSF88946">
    <property type="entry name" value="Sigma2 domain of RNA polymerase sigma factors"/>
    <property type="match status" value="1"/>
</dbReference>
<feature type="region of interest" description="Disordered" evidence="6">
    <location>
        <begin position="180"/>
        <end position="209"/>
    </location>
</feature>
<dbReference type="InterPro" id="IPR013325">
    <property type="entry name" value="RNA_pol_sigma_r2"/>
</dbReference>
<feature type="region of interest" description="Disordered" evidence="6">
    <location>
        <begin position="91"/>
        <end position="114"/>
    </location>
</feature>
<dbReference type="Pfam" id="PF04542">
    <property type="entry name" value="Sigma70_r2"/>
    <property type="match status" value="1"/>
</dbReference>
<evidence type="ECO:0000256" key="5">
    <source>
        <dbReference type="ARBA" id="ARBA00023163"/>
    </source>
</evidence>
<evidence type="ECO:0000256" key="6">
    <source>
        <dbReference type="SAM" id="MobiDB-lite"/>
    </source>
</evidence>
<dbReference type="EMBL" id="JAVLVT010000005">
    <property type="protein sequence ID" value="MDS1270852.1"/>
    <property type="molecule type" value="Genomic_DNA"/>
</dbReference>
<evidence type="ECO:0000313" key="8">
    <source>
        <dbReference type="EMBL" id="MDS1270852.1"/>
    </source>
</evidence>
<feature type="compositionally biased region" description="Pro residues" evidence="6">
    <location>
        <begin position="200"/>
        <end position="209"/>
    </location>
</feature>
<dbReference type="PANTHER" id="PTHR43133">
    <property type="entry name" value="RNA POLYMERASE ECF-TYPE SIGMA FACTO"/>
    <property type="match status" value="1"/>
</dbReference>
<evidence type="ECO:0000256" key="3">
    <source>
        <dbReference type="ARBA" id="ARBA00023082"/>
    </source>
</evidence>
<gene>
    <name evidence="8" type="ORF">RIF23_11120</name>
</gene>
<feature type="domain" description="RNA polymerase sigma-70 region 2" evidence="7">
    <location>
        <begin position="29"/>
        <end position="90"/>
    </location>
</feature>
<dbReference type="InterPro" id="IPR039425">
    <property type="entry name" value="RNA_pol_sigma-70-like"/>
</dbReference>
<dbReference type="Gene3D" id="1.10.10.10">
    <property type="entry name" value="Winged helix-like DNA-binding domain superfamily/Winged helix DNA-binding domain"/>
    <property type="match status" value="1"/>
</dbReference>
<evidence type="ECO:0000256" key="1">
    <source>
        <dbReference type="ARBA" id="ARBA00010641"/>
    </source>
</evidence>
<dbReference type="InterPro" id="IPR007627">
    <property type="entry name" value="RNA_pol_sigma70_r2"/>
</dbReference>
<keyword evidence="3" id="KW-0731">Sigma factor</keyword>
<evidence type="ECO:0000256" key="2">
    <source>
        <dbReference type="ARBA" id="ARBA00023015"/>
    </source>
</evidence>
<dbReference type="InterPro" id="IPR014284">
    <property type="entry name" value="RNA_pol_sigma-70_dom"/>
</dbReference>
<dbReference type="InterPro" id="IPR036388">
    <property type="entry name" value="WH-like_DNA-bd_sf"/>
</dbReference>